<organism evidence="1 2">
    <name type="scientific">Blastomyces silverae</name>
    <dbReference type="NCBI Taxonomy" id="2060906"/>
    <lineage>
        <taxon>Eukaryota</taxon>
        <taxon>Fungi</taxon>
        <taxon>Dikarya</taxon>
        <taxon>Ascomycota</taxon>
        <taxon>Pezizomycotina</taxon>
        <taxon>Eurotiomycetes</taxon>
        <taxon>Eurotiomycetidae</taxon>
        <taxon>Onygenales</taxon>
        <taxon>Ajellomycetaceae</taxon>
        <taxon>Blastomyces</taxon>
    </lineage>
</organism>
<reference evidence="2" key="1">
    <citation type="journal article" date="2015" name="PLoS Genet.">
        <title>The dynamic genome and transcriptome of the human fungal pathogen Blastomyces and close relative Emmonsia.</title>
        <authorList>
            <person name="Munoz J.F."/>
            <person name="Gauthier G.M."/>
            <person name="Desjardins C.A."/>
            <person name="Gallo J.E."/>
            <person name="Holder J."/>
            <person name="Sullivan T.D."/>
            <person name="Marty A.J."/>
            <person name="Carmen J.C."/>
            <person name="Chen Z."/>
            <person name="Ding L."/>
            <person name="Gujja S."/>
            <person name="Magrini V."/>
            <person name="Misas E."/>
            <person name="Mitreva M."/>
            <person name="Priest M."/>
            <person name="Saif S."/>
            <person name="Whiston E.A."/>
            <person name="Young S."/>
            <person name="Zeng Q."/>
            <person name="Goldman W.E."/>
            <person name="Mardis E.R."/>
            <person name="Taylor J.W."/>
            <person name="McEwen J.G."/>
            <person name="Clay O.K."/>
            <person name="Klein B.S."/>
            <person name="Cuomo C.A."/>
        </authorList>
    </citation>
    <scope>NUCLEOTIDE SEQUENCE [LARGE SCALE GENOMIC DNA]</scope>
    <source>
        <strain evidence="2">UAMH 139</strain>
    </source>
</reference>
<comment type="caution">
    <text evidence="1">The sequence shown here is derived from an EMBL/GenBank/DDBJ whole genome shotgun (WGS) entry which is preliminary data.</text>
</comment>
<gene>
    <name evidence="1" type="ORF">EMPG_15137</name>
</gene>
<name>A0A0H1BEK3_9EURO</name>
<evidence type="ECO:0000313" key="2">
    <source>
        <dbReference type="Proteomes" id="UP000053573"/>
    </source>
</evidence>
<dbReference type="OrthoDB" id="37659at2759"/>
<dbReference type="Pfam" id="PF20174">
    <property type="entry name" value="DUF6540"/>
    <property type="match status" value="1"/>
</dbReference>
<sequence>MSSTIGLYVALFDDGGVYKHWGLFIDGPTDAEKILLQIMGSSTRYRFDMENSNAHESAILSEIIHLCDVDNSKISAIKDAAENAVVHNEYPGYNCQDYVLELLDDLEEKDIIDKNEVNYKHNKRAVQGKQEGLV</sequence>
<protein>
    <submittedName>
        <fullName evidence="1">Uncharacterized protein</fullName>
    </submittedName>
</protein>
<keyword evidence="2" id="KW-1185">Reference proteome</keyword>
<evidence type="ECO:0000313" key="1">
    <source>
        <dbReference type="EMBL" id="KLJ09447.1"/>
    </source>
</evidence>
<dbReference type="Proteomes" id="UP000053573">
    <property type="component" value="Unassembled WGS sequence"/>
</dbReference>
<dbReference type="InterPro" id="IPR046670">
    <property type="entry name" value="DUF6540"/>
</dbReference>
<dbReference type="AlphaFoldDB" id="A0A0H1BEK3"/>
<dbReference type="EMBL" id="LDEV01002350">
    <property type="protein sequence ID" value="KLJ09447.1"/>
    <property type="molecule type" value="Genomic_DNA"/>
</dbReference>
<proteinExistence type="predicted"/>
<accession>A0A0H1BEK3</accession>